<accession>A0AAW9S6X7</accession>
<organism evidence="3 4">
    <name type="scientific">Rapidithrix thailandica</name>
    <dbReference type="NCBI Taxonomy" id="413964"/>
    <lineage>
        <taxon>Bacteria</taxon>
        <taxon>Pseudomonadati</taxon>
        <taxon>Bacteroidota</taxon>
        <taxon>Cytophagia</taxon>
        <taxon>Cytophagales</taxon>
        <taxon>Flammeovirgaceae</taxon>
        <taxon>Rapidithrix</taxon>
    </lineage>
</organism>
<evidence type="ECO:0000313" key="4">
    <source>
        <dbReference type="Proteomes" id="UP001403385"/>
    </source>
</evidence>
<dbReference type="AlphaFoldDB" id="A0AAW9S6X7"/>
<dbReference type="InterPro" id="IPR005653">
    <property type="entry name" value="OstA-like_N"/>
</dbReference>
<dbReference type="RefSeq" id="WP_346822038.1">
    <property type="nucleotide sequence ID" value="NZ_JBDKWZ010000008.1"/>
</dbReference>
<evidence type="ECO:0000259" key="2">
    <source>
        <dbReference type="Pfam" id="PF13100"/>
    </source>
</evidence>
<sequence>MKYIIALILGIFFIQTTQAQITKVEIVKAAKLNLNVMVDGISHKELTSDSTKRATLKRDSTMMYSDRALLEDVTNNLKAYGNILIVNPNGVTLTGDTLIYTSATGIAEVRGEEVVLKDSSTTLITDRLYYDMATGDARYQTGGIVTRNTTELTSEKGYYYRFQQIVTFKGEVELNDSVKVQHLETDTLVYNTINEVAYFPKKTLISTQDGDVITEAGEFDTKTSTTTSRGETHIESEEYILDAGNVRDNKNQGVGFAKKDVRLYSIKENSYIYADEIEYSKSAGNSKAYGRALMERPGDNDTLYLAADTLISVSDTVNNVKTLYAYHNVMIYSKQMLGVCDSLVYMYSDSMLYLYHDPVLWSDQSQIVADTISASIRNNSIEKMYMDQDAFLIQKDSILNYFNQIKGRNMVANFDSSYLKKVDVDGNGQCLYFVASEKDSVFMGMNKIDCSSMVMVFADSNKLSKMHFLYKPDAQFIPPHELEEPATRLPGFQNRFEEQPTFPVILSRKRRQDQLIPLEKKTAHKATPEPPEEKKEMLLEKGTPKQEDLEIADKLEEE</sequence>
<feature type="domain" description="Organic solvent tolerance-like N-terminal" evidence="2">
    <location>
        <begin position="23"/>
        <end position="176"/>
    </location>
</feature>
<name>A0AAW9S6X7_9BACT</name>
<dbReference type="EMBL" id="JBDKWZ010000008">
    <property type="protein sequence ID" value="MEN7549262.1"/>
    <property type="molecule type" value="Genomic_DNA"/>
</dbReference>
<keyword evidence="4" id="KW-1185">Reference proteome</keyword>
<feature type="compositionally biased region" description="Basic and acidic residues" evidence="1">
    <location>
        <begin position="531"/>
        <end position="558"/>
    </location>
</feature>
<dbReference type="Gene3D" id="2.60.450.10">
    <property type="entry name" value="Lipopolysaccharide (LPS) transport protein A like domain"/>
    <property type="match status" value="2"/>
</dbReference>
<evidence type="ECO:0000256" key="1">
    <source>
        <dbReference type="SAM" id="MobiDB-lite"/>
    </source>
</evidence>
<reference evidence="3 4" key="1">
    <citation type="submission" date="2024-04" db="EMBL/GenBank/DDBJ databases">
        <title>Novel genus in family Flammeovirgaceae.</title>
        <authorList>
            <person name="Nguyen T.H."/>
            <person name="Vuong T.Q."/>
            <person name="Le H."/>
            <person name="Kim S.-G."/>
        </authorList>
    </citation>
    <scope>NUCLEOTIDE SEQUENCE [LARGE SCALE GENOMIC DNA]</scope>
    <source>
        <strain evidence="3 4">JCM 23209</strain>
    </source>
</reference>
<proteinExistence type="predicted"/>
<dbReference type="Proteomes" id="UP001403385">
    <property type="component" value="Unassembled WGS sequence"/>
</dbReference>
<dbReference type="Pfam" id="PF13100">
    <property type="entry name" value="OstA_2"/>
    <property type="match status" value="1"/>
</dbReference>
<evidence type="ECO:0000313" key="3">
    <source>
        <dbReference type="EMBL" id="MEN7549262.1"/>
    </source>
</evidence>
<comment type="caution">
    <text evidence="3">The sequence shown here is derived from an EMBL/GenBank/DDBJ whole genome shotgun (WGS) entry which is preliminary data.</text>
</comment>
<feature type="region of interest" description="Disordered" evidence="1">
    <location>
        <begin position="509"/>
        <end position="558"/>
    </location>
</feature>
<protein>
    <submittedName>
        <fullName evidence="3">OstA-like protein</fullName>
    </submittedName>
</protein>
<gene>
    <name evidence="3" type="ORF">AAG747_15165</name>
</gene>